<accession>A0A5C3PGW1</accession>
<evidence type="ECO:0000313" key="2">
    <source>
        <dbReference type="Proteomes" id="UP000308197"/>
    </source>
</evidence>
<protein>
    <recommendedName>
        <fullName evidence="3">F-box domain-containing protein</fullName>
    </recommendedName>
</protein>
<reference evidence="1 2" key="1">
    <citation type="journal article" date="2019" name="Nat. Ecol. Evol.">
        <title>Megaphylogeny resolves global patterns of mushroom evolution.</title>
        <authorList>
            <person name="Varga T."/>
            <person name="Krizsan K."/>
            <person name="Foldi C."/>
            <person name="Dima B."/>
            <person name="Sanchez-Garcia M."/>
            <person name="Sanchez-Ramirez S."/>
            <person name="Szollosi G.J."/>
            <person name="Szarkandi J.G."/>
            <person name="Papp V."/>
            <person name="Albert L."/>
            <person name="Andreopoulos W."/>
            <person name="Angelini C."/>
            <person name="Antonin V."/>
            <person name="Barry K.W."/>
            <person name="Bougher N.L."/>
            <person name="Buchanan P."/>
            <person name="Buyck B."/>
            <person name="Bense V."/>
            <person name="Catcheside P."/>
            <person name="Chovatia M."/>
            <person name="Cooper J."/>
            <person name="Damon W."/>
            <person name="Desjardin D."/>
            <person name="Finy P."/>
            <person name="Geml J."/>
            <person name="Haridas S."/>
            <person name="Hughes K."/>
            <person name="Justo A."/>
            <person name="Karasinski D."/>
            <person name="Kautmanova I."/>
            <person name="Kiss B."/>
            <person name="Kocsube S."/>
            <person name="Kotiranta H."/>
            <person name="LaButti K.M."/>
            <person name="Lechner B.E."/>
            <person name="Liimatainen K."/>
            <person name="Lipzen A."/>
            <person name="Lukacs Z."/>
            <person name="Mihaltcheva S."/>
            <person name="Morgado L.N."/>
            <person name="Niskanen T."/>
            <person name="Noordeloos M.E."/>
            <person name="Ohm R.A."/>
            <person name="Ortiz-Santana B."/>
            <person name="Ovrebo C."/>
            <person name="Racz N."/>
            <person name="Riley R."/>
            <person name="Savchenko A."/>
            <person name="Shiryaev A."/>
            <person name="Soop K."/>
            <person name="Spirin V."/>
            <person name="Szebenyi C."/>
            <person name="Tomsovsky M."/>
            <person name="Tulloss R.E."/>
            <person name="Uehling J."/>
            <person name="Grigoriev I.V."/>
            <person name="Vagvolgyi C."/>
            <person name="Papp T."/>
            <person name="Martin F.M."/>
            <person name="Miettinen O."/>
            <person name="Hibbett D.S."/>
            <person name="Nagy L.G."/>
        </authorList>
    </citation>
    <scope>NUCLEOTIDE SEQUENCE [LARGE SCALE GENOMIC DNA]</scope>
    <source>
        <strain evidence="1 2">HHB13444</strain>
    </source>
</reference>
<evidence type="ECO:0008006" key="3">
    <source>
        <dbReference type="Google" id="ProtNLM"/>
    </source>
</evidence>
<name>A0A5C3PGW1_9APHY</name>
<dbReference type="EMBL" id="ML211154">
    <property type="protein sequence ID" value="TFK87430.1"/>
    <property type="molecule type" value="Genomic_DNA"/>
</dbReference>
<evidence type="ECO:0000313" key="1">
    <source>
        <dbReference type="EMBL" id="TFK87430.1"/>
    </source>
</evidence>
<proteinExistence type="predicted"/>
<sequence length="411" mass="45896">MSLRLPFDVLVVIQSVADQATIGRMLQCCRYLKATGEWFILRDVRLTSSNVLEGFVGYMLSNHVSRLPLLHGLRLEMTPPPTVPRDSLRELFIKLRTGSKLVRLSIHHPEELLQRHAGLSSAIAALTSLQHLELWNAGPTTVGMLHAVRSKLVGVNLHMGSGGPHGLPDVIQLLRGSQNTLEEMTVTRPGPTTSHPLGESNATTFTLCYPRMHTLTLIEPTYSLYTADYIRAFPNLRSLAILDPHEYPLRDPNRPPSNTDPYKTWPSLRYVEGSIKMLYGLALPCHVPTIDIHDFDYVPQVDLLRVVVADTRPVHLKLSVLSEQPQFARCNRKDGHPSAVASGEPGCIRHRRAPTCTRSWAPESPIVDDIRGTYHAWRPAGQYGDGGKIRTGRDTRRVRCERLVPASCGLY</sequence>
<dbReference type="InParanoid" id="A0A5C3PGW1"/>
<organism evidence="1 2">
    <name type="scientific">Polyporus arcularius HHB13444</name>
    <dbReference type="NCBI Taxonomy" id="1314778"/>
    <lineage>
        <taxon>Eukaryota</taxon>
        <taxon>Fungi</taxon>
        <taxon>Dikarya</taxon>
        <taxon>Basidiomycota</taxon>
        <taxon>Agaricomycotina</taxon>
        <taxon>Agaricomycetes</taxon>
        <taxon>Polyporales</taxon>
        <taxon>Polyporaceae</taxon>
        <taxon>Polyporus</taxon>
    </lineage>
</organism>
<keyword evidence="2" id="KW-1185">Reference proteome</keyword>
<gene>
    <name evidence="1" type="ORF">K466DRAFT_586402</name>
</gene>
<dbReference type="Proteomes" id="UP000308197">
    <property type="component" value="Unassembled WGS sequence"/>
</dbReference>
<dbReference type="AlphaFoldDB" id="A0A5C3PGW1"/>